<organism evidence="2 3">
    <name type="scientific">Streptomyces termitum</name>
    <dbReference type="NCBI Taxonomy" id="67368"/>
    <lineage>
        <taxon>Bacteria</taxon>
        <taxon>Bacillati</taxon>
        <taxon>Actinomycetota</taxon>
        <taxon>Actinomycetes</taxon>
        <taxon>Kitasatosporales</taxon>
        <taxon>Streptomycetaceae</taxon>
        <taxon>Streptomyces</taxon>
    </lineage>
</organism>
<dbReference type="Gene3D" id="3.20.180.10">
    <property type="entry name" value="PNP-oxidase-like"/>
    <property type="match status" value="1"/>
</dbReference>
<dbReference type="Proteomes" id="UP000644020">
    <property type="component" value="Unassembled WGS sequence"/>
</dbReference>
<reference evidence="2" key="2">
    <citation type="submission" date="2020-09" db="EMBL/GenBank/DDBJ databases">
        <authorList>
            <person name="Sun Q."/>
            <person name="Ohkuma M."/>
        </authorList>
    </citation>
    <scope>NUCLEOTIDE SEQUENCE</scope>
    <source>
        <strain evidence="2">JCM 4518</strain>
    </source>
</reference>
<keyword evidence="3" id="KW-1185">Reference proteome</keyword>
<dbReference type="SUPFAM" id="SSF50475">
    <property type="entry name" value="FMN-binding split barrel"/>
    <property type="match status" value="1"/>
</dbReference>
<dbReference type="Pfam" id="PF10615">
    <property type="entry name" value="DUF2470"/>
    <property type="match status" value="1"/>
</dbReference>
<reference evidence="2" key="1">
    <citation type="journal article" date="2014" name="Int. J. Syst. Evol. Microbiol.">
        <title>Complete genome sequence of Corynebacterium casei LMG S-19264T (=DSM 44701T), isolated from a smear-ripened cheese.</title>
        <authorList>
            <consortium name="US DOE Joint Genome Institute (JGI-PGF)"/>
            <person name="Walter F."/>
            <person name="Albersmeier A."/>
            <person name="Kalinowski J."/>
            <person name="Ruckert C."/>
        </authorList>
    </citation>
    <scope>NUCLEOTIDE SEQUENCE</scope>
    <source>
        <strain evidence="2">JCM 4518</strain>
    </source>
</reference>
<dbReference type="EMBL" id="BMUL01000008">
    <property type="protein sequence ID" value="GHA87557.1"/>
    <property type="molecule type" value="Genomic_DNA"/>
</dbReference>
<gene>
    <name evidence="2" type="ORF">GCM10010305_33990</name>
</gene>
<feature type="domain" description="DUF2470" evidence="1">
    <location>
        <begin position="128"/>
        <end position="201"/>
    </location>
</feature>
<sequence length="218" mass="23655">MRSIIAVAPSMTVVVDGRRYEVHGSGGAPATGRVHLHDSAEDFDGRHGVPRVPLRIELTDIAPTPVRDRVRARVTLTGLVAAPYGPESTESTCVALGQAVLEDDEGRTYVPAAQLRAAEPDPLAGCEAAMLHHLAADHPDLVTRLLRLAASHLKRDLVRALPLAIDRYGITLRLERPTTQYDLRLPFPSPLSDAEQVGPRIRSLLSTARRASHSHLFA</sequence>
<name>A0A918WBE5_9ACTN</name>
<proteinExistence type="predicted"/>
<dbReference type="InterPro" id="IPR037119">
    <property type="entry name" value="Haem_oxidase_HugZ-like_sf"/>
</dbReference>
<evidence type="ECO:0000313" key="3">
    <source>
        <dbReference type="Proteomes" id="UP000644020"/>
    </source>
</evidence>
<evidence type="ECO:0000259" key="1">
    <source>
        <dbReference type="Pfam" id="PF10615"/>
    </source>
</evidence>
<dbReference type="InterPro" id="IPR019595">
    <property type="entry name" value="DUF2470"/>
</dbReference>
<evidence type="ECO:0000313" key="2">
    <source>
        <dbReference type="EMBL" id="GHA87557.1"/>
    </source>
</evidence>
<protein>
    <recommendedName>
        <fullName evidence="1">DUF2470 domain-containing protein</fullName>
    </recommendedName>
</protein>
<accession>A0A918WBE5</accession>
<dbReference type="AlphaFoldDB" id="A0A918WBE5"/>
<comment type="caution">
    <text evidence="2">The sequence shown here is derived from an EMBL/GenBank/DDBJ whole genome shotgun (WGS) entry which is preliminary data.</text>
</comment>